<feature type="domain" description="B30.2/SPRY" evidence="8">
    <location>
        <begin position="1"/>
        <end position="169"/>
    </location>
</feature>
<proteinExistence type="inferred from homology"/>
<name>A0AAD5AN84_SILAS</name>
<keyword evidence="4" id="KW-0130">Cell adhesion</keyword>
<evidence type="ECO:0000256" key="1">
    <source>
        <dbReference type="ARBA" id="ARBA00007848"/>
    </source>
</evidence>
<dbReference type="GO" id="GO:0005886">
    <property type="term" value="C:plasma membrane"/>
    <property type="evidence" value="ECO:0007669"/>
    <property type="project" value="TreeGrafter"/>
</dbReference>
<evidence type="ECO:0000256" key="4">
    <source>
        <dbReference type="ARBA" id="ARBA00022889"/>
    </source>
</evidence>
<dbReference type="InterPro" id="IPR037362">
    <property type="entry name" value="CAS_fam"/>
</dbReference>
<protein>
    <submittedName>
        <fullName evidence="9">Embryonal Fyn-associated substrate</fullName>
    </submittedName>
</protein>
<evidence type="ECO:0000259" key="8">
    <source>
        <dbReference type="PROSITE" id="PS50188"/>
    </source>
</evidence>
<evidence type="ECO:0000256" key="2">
    <source>
        <dbReference type="ARBA" id="ARBA00022443"/>
    </source>
</evidence>
<dbReference type="CDD" id="cd12003">
    <property type="entry name" value="SH3_EFS"/>
    <property type="match status" value="1"/>
</dbReference>
<keyword evidence="2 5" id="KW-0728">SH3 domain</keyword>
<feature type="compositionally biased region" description="Basic and acidic residues" evidence="6">
    <location>
        <begin position="264"/>
        <end position="277"/>
    </location>
</feature>
<dbReference type="Pfam" id="PF00622">
    <property type="entry name" value="SPRY"/>
    <property type="match status" value="1"/>
</dbReference>
<feature type="region of interest" description="Disordered" evidence="6">
    <location>
        <begin position="390"/>
        <end position="539"/>
    </location>
</feature>
<dbReference type="Proteomes" id="UP001205998">
    <property type="component" value="Unassembled WGS sequence"/>
</dbReference>
<feature type="compositionally biased region" description="Polar residues" evidence="6">
    <location>
        <begin position="430"/>
        <end position="448"/>
    </location>
</feature>
<dbReference type="GO" id="GO:0007155">
    <property type="term" value="P:cell adhesion"/>
    <property type="evidence" value="ECO:0007669"/>
    <property type="project" value="UniProtKB-KW"/>
</dbReference>
<dbReference type="GO" id="GO:0007169">
    <property type="term" value="P:cell surface receptor protein tyrosine kinase signaling pathway"/>
    <property type="evidence" value="ECO:0007669"/>
    <property type="project" value="TreeGrafter"/>
</dbReference>
<evidence type="ECO:0000313" key="9">
    <source>
        <dbReference type="EMBL" id="KAI5619913.1"/>
    </source>
</evidence>
<feature type="compositionally biased region" description="Polar residues" evidence="6">
    <location>
        <begin position="398"/>
        <end position="411"/>
    </location>
</feature>
<dbReference type="InterPro" id="IPR001870">
    <property type="entry name" value="B30.2/SPRY"/>
</dbReference>
<gene>
    <name evidence="9" type="ORF">C0J50_20535</name>
</gene>
<dbReference type="GO" id="GO:0005737">
    <property type="term" value="C:cytoplasm"/>
    <property type="evidence" value="ECO:0007669"/>
    <property type="project" value="TreeGrafter"/>
</dbReference>
<evidence type="ECO:0000313" key="10">
    <source>
        <dbReference type="Proteomes" id="UP001205998"/>
    </source>
</evidence>
<evidence type="ECO:0000259" key="7">
    <source>
        <dbReference type="PROSITE" id="PS50002"/>
    </source>
</evidence>
<dbReference type="SUPFAM" id="SSF49899">
    <property type="entry name" value="Concanavalin A-like lectins/glucanases"/>
    <property type="match status" value="1"/>
</dbReference>
<dbReference type="FunFam" id="2.30.30.40:FF:000009">
    <property type="entry name" value="Breast cancer anti-estrogen resistance 1"/>
    <property type="match status" value="1"/>
</dbReference>
<dbReference type="Pfam" id="PF12026">
    <property type="entry name" value="CAS_C"/>
    <property type="match status" value="1"/>
</dbReference>
<feature type="domain" description="SH3" evidence="7">
    <location>
        <begin position="133"/>
        <end position="195"/>
    </location>
</feature>
<dbReference type="InterPro" id="IPR003877">
    <property type="entry name" value="SPRY_dom"/>
</dbReference>
<dbReference type="PROSITE" id="PS50188">
    <property type="entry name" value="B302_SPRY"/>
    <property type="match status" value="1"/>
</dbReference>
<comment type="similarity">
    <text evidence="1">Belongs to the CAS family.</text>
</comment>
<organism evidence="9 10">
    <name type="scientific">Silurus asotus</name>
    <name type="common">Amur catfish</name>
    <name type="synonym">Parasilurus asotus</name>
    <dbReference type="NCBI Taxonomy" id="30991"/>
    <lineage>
        <taxon>Eukaryota</taxon>
        <taxon>Metazoa</taxon>
        <taxon>Chordata</taxon>
        <taxon>Craniata</taxon>
        <taxon>Vertebrata</taxon>
        <taxon>Euteleostomi</taxon>
        <taxon>Actinopterygii</taxon>
        <taxon>Neopterygii</taxon>
        <taxon>Teleostei</taxon>
        <taxon>Ostariophysi</taxon>
        <taxon>Siluriformes</taxon>
        <taxon>Siluridae</taxon>
        <taxon>Silurus</taxon>
    </lineage>
</organism>
<dbReference type="InterPro" id="IPR036028">
    <property type="entry name" value="SH3-like_dom_sf"/>
</dbReference>
<dbReference type="EMBL" id="MU551657">
    <property type="protein sequence ID" value="KAI5619913.1"/>
    <property type="molecule type" value="Genomic_DNA"/>
</dbReference>
<dbReference type="PROSITE" id="PS50002">
    <property type="entry name" value="SH3"/>
    <property type="match status" value="1"/>
</dbReference>
<comment type="caution">
    <text evidence="9">The sequence shown here is derived from an EMBL/GenBank/DDBJ whole genome shotgun (WGS) entry which is preliminary data.</text>
</comment>
<keyword evidence="10" id="KW-1185">Reference proteome</keyword>
<dbReference type="AlphaFoldDB" id="A0AAD5AN84"/>
<dbReference type="InterPro" id="IPR021901">
    <property type="entry name" value="CAS_C"/>
</dbReference>
<dbReference type="SMART" id="SM00326">
    <property type="entry name" value="SH3"/>
    <property type="match status" value="1"/>
</dbReference>
<evidence type="ECO:0000256" key="3">
    <source>
        <dbReference type="ARBA" id="ARBA00022553"/>
    </source>
</evidence>
<dbReference type="GO" id="GO:0016477">
    <property type="term" value="P:cell migration"/>
    <property type="evidence" value="ECO:0007669"/>
    <property type="project" value="TreeGrafter"/>
</dbReference>
<dbReference type="FunFam" id="1.20.120.230:FF:000001">
    <property type="entry name" value="Breast cancer anti-estrogen resistance 1"/>
    <property type="match status" value="1"/>
</dbReference>
<dbReference type="PANTHER" id="PTHR10654:SF21">
    <property type="entry name" value="EMBRYONAL FYN-ASSOCIATED SUBSTRATE"/>
    <property type="match status" value="1"/>
</dbReference>
<feature type="compositionally biased region" description="Low complexity" evidence="6">
    <location>
        <begin position="243"/>
        <end position="263"/>
    </location>
</feature>
<dbReference type="PANTHER" id="PTHR10654">
    <property type="entry name" value="CAS SCAFFOLDING PROTEIN"/>
    <property type="match status" value="1"/>
</dbReference>
<evidence type="ECO:0000256" key="6">
    <source>
        <dbReference type="SAM" id="MobiDB-lite"/>
    </source>
</evidence>
<feature type="compositionally biased region" description="Low complexity" evidence="6">
    <location>
        <begin position="418"/>
        <end position="429"/>
    </location>
</feature>
<keyword evidence="3" id="KW-0597">Phosphoprotein</keyword>
<dbReference type="Pfam" id="PF00018">
    <property type="entry name" value="SH3_1"/>
    <property type="match status" value="1"/>
</dbReference>
<feature type="compositionally biased region" description="Basic and acidic residues" evidence="6">
    <location>
        <begin position="524"/>
        <end position="539"/>
    </location>
</feature>
<sequence length="1053" mass="111561">MTLNPHSAHYLLKVSNDGKSLYQASISSPPRVPTDETYLVCICVSSKNLLNTRSYYELKVTQSVPWTLGLRTESFDGDSTPDTHPAGGIWTIASTGGKIIINDNKVTPTLHVTPAKLGLYLDYARGQVSFYDLVTVLAKALYDNAAESPEELAFRKGDILMVLEQEQDGLPGWWLCSLHGRQGIAPANRLRLLHTAPEARRAPSVDSVYLSPVHQGHVNGHRLEDGDGVYLSPPSLAEGVYQSPGGASGPSSRPRSHSSSGARPRPEWADIGVEGRPRSPSLRGRAGEVGSLYQTPATIAPLGAQYRSQGASESVYLSPSAVPRSSADSGGEAAYLNARDSSIPGHSDACYLVPRPTVATLPGEDFYQTPVNTTPVIGLQDGVISQAKASQEVPGMYQSPTTPGTAMTRTSQAERKLSAGSVVVSAASGQNVNTPPTSRSATRPQGQCATPPVGRGKTSQASVKGSPLLVRTGKTGLPGSPNFGRKPPPPAPPVRSVTRKDLPQGQAASPVPKPTMQTPTESVTDEKKRQTCKEGEKRKDLQTMQKECIDSDDGIHGDQVYDTPPTNRWQQPVSSVSVEESESIYNTPRAVPLHTEQGLEIYDVPTHALNPLSDLQQQTYNVPATLPLSEDIEEDVYSVPSLPGLPLDSGEMPGSVGEARGNAEVFSIPNSGKSELVSEDVSEVDGGIYDMPALSLDVPACRLSASSTGSGDIQWKSSLSSLVQTALSSVSVAGTPSRDLAASLAEILSVWKAGHSGEGPPSLQQAWSRLADLLPALSVCGSSPPADGLLTMVRRALEDTATYLQSQTRPRLPSQESLSRRPLPALPVAEVKPMAGGMGSRKGSWIQERPLPPPPVPAFPLPPAPVSLPLAGEMSDDEQGNEYAGIGLTPPAPLYPAGDSVGYVKLQLSPSPPLPVSLSLEDSELLSFYSSQSLSHLSCLADAIDSLFSSVQGNQPPRIFVSRGKSLIVTAHKLVFIGDTLARLLSSTDLRAKVTTSSGRLCQALKSVVVATKDAAQNYPSVQATQEMVDRVAELSQHAAGFSGLLQRLAEIS</sequence>
<dbReference type="SUPFAM" id="SSF50044">
    <property type="entry name" value="SH3-domain"/>
    <property type="match status" value="1"/>
</dbReference>
<dbReference type="Gene3D" id="2.30.30.40">
    <property type="entry name" value="SH3 Domains"/>
    <property type="match status" value="1"/>
</dbReference>
<evidence type="ECO:0000256" key="5">
    <source>
        <dbReference type="PROSITE-ProRule" id="PRU00192"/>
    </source>
</evidence>
<dbReference type="Gene3D" id="1.20.120.230">
    <property type="entry name" value="Alpha-catenin/vinculin-like"/>
    <property type="match status" value="1"/>
</dbReference>
<dbReference type="InterPro" id="IPR013320">
    <property type="entry name" value="ConA-like_dom_sf"/>
</dbReference>
<dbReference type="Gene3D" id="2.60.120.920">
    <property type="match status" value="1"/>
</dbReference>
<dbReference type="InterPro" id="IPR043136">
    <property type="entry name" value="B30.2/SPRY_sf"/>
</dbReference>
<accession>A0AAD5AN84</accession>
<reference evidence="9" key="1">
    <citation type="submission" date="2018-07" db="EMBL/GenBank/DDBJ databases">
        <title>Comparative genomics of catfishes provides insights into carnivory and benthic adaptation.</title>
        <authorList>
            <person name="Zhang Y."/>
            <person name="Wang D."/>
            <person name="Peng Z."/>
            <person name="Zheng S."/>
            <person name="Shao F."/>
            <person name="Tao W."/>
        </authorList>
    </citation>
    <scope>NUCLEOTIDE SEQUENCE</scope>
    <source>
        <strain evidence="9">Chongqing</strain>
    </source>
</reference>
<feature type="region of interest" description="Disordered" evidence="6">
    <location>
        <begin position="221"/>
        <end position="286"/>
    </location>
</feature>
<dbReference type="InterPro" id="IPR001452">
    <property type="entry name" value="SH3_domain"/>
</dbReference>
<dbReference type="InterPro" id="IPR035747">
    <property type="entry name" value="EFS_SH3"/>
</dbReference>